<accession>A0A0M3HVY4</accession>
<organism evidence="1 2">
    <name type="scientific">Ascaris lumbricoides</name>
    <name type="common">Giant roundworm</name>
    <dbReference type="NCBI Taxonomy" id="6252"/>
    <lineage>
        <taxon>Eukaryota</taxon>
        <taxon>Metazoa</taxon>
        <taxon>Ecdysozoa</taxon>
        <taxon>Nematoda</taxon>
        <taxon>Chromadorea</taxon>
        <taxon>Rhabditida</taxon>
        <taxon>Spirurina</taxon>
        <taxon>Ascaridomorpha</taxon>
        <taxon>Ascaridoidea</taxon>
        <taxon>Ascarididae</taxon>
        <taxon>Ascaris</taxon>
    </lineage>
</organism>
<sequence>MRKIWSRLVREGIRQRQRNAERYEARHRFEREKRATQEIRHRICEQHNRIPWLIGALSKTDPTTAARLLLKRVDIAAENIGDLLKMFPCKKAGSLRSFELQSSGQVLSRSPNTM</sequence>
<evidence type="ECO:0000313" key="2">
    <source>
        <dbReference type="WBParaSite" id="ALUE_0000720101-mRNA-1"/>
    </source>
</evidence>
<reference evidence="2" key="1">
    <citation type="submission" date="2017-02" db="UniProtKB">
        <authorList>
            <consortium name="WormBaseParasite"/>
        </authorList>
    </citation>
    <scope>IDENTIFICATION</scope>
</reference>
<dbReference type="Gene3D" id="1.20.5.1890">
    <property type="match status" value="1"/>
</dbReference>
<dbReference type="AlphaFoldDB" id="A0A0M3HVY4"/>
<dbReference type="WBParaSite" id="ALUE_0000720101-mRNA-1">
    <property type="protein sequence ID" value="ALUE_0000720101-mRNA-1"/>
    <property type="gene ID" value="ALUE_0000720101"/>
</dbReference>
<evidence type="ECO:0000313" key="1">
    <source>
        <dbReference type="Proteomes" id="UP000036681"/>
    </source>
</evidence>
<dbReference type="Proteomes" id="UP000036681">
    <property type="component" value="Unplaced"/>
</dbReference>
<protein>
    <submittedName>
        <fullName evidence="2">Transposase</fullName>
    </submittedName>
</protein>
<proteinExistence type="predicted"/>
<name>A0A0M3HVY4_ASCLU</name>
<keyword evidence="1" id="KW-1185">Reference proteome</keyword>